<evidence type="ECO:0000259" key="3">
    <source>
        <dbReference type="PROSITE" id="PS51194"/>
    </source>
</evidence>
<dbReference type="PANTHER" id="PTHR47396:SF1">
    <property type="entry name" value="ATP-DEPENDENT HELICASE IRC3-RELATED"/>
    <property type="match status" value="1"/>
</dbReference>
<feature type="region of interest" description="Disordered" evidence="1">
    <location>
        <begin position="558"/>
        <end position="577"/>
    </location>
</feature>
<name>A0ABY3G456_9BACT</name>
<dbReference type="InterPro" id="IPR013670">
    <property type="entry name" value="EcoEI_R_C_dom"/>
</dbReference>
<dbReference type="InterPro" id="IPR050742">
    <property type="entry name" value="Helicase_Restrict-Modif_Enz"/>
</dbReference>
<reference evidence="4 5" key="1">
    <citation type="submission" date="2019-07" db="EMBL/GenBank/DDBJ databases">
        <title>Rapid identification of Enteric Bacteria from Whole Genome Sequences (WGS) using Average Nucleotide Identity (ANI).</title>
        <authorList>
            <person name="Lane C."/>
        </authorList>
    </citation>
    <scope>NUCLEOTIDE SEQUENCE [LARGE SCALE GENOMIC DNA]</scope>
    <source>
        <strain evidence="4 5">2011D-8905</strain>
    </source>
</reference>
<dbReference type="SUPFAM" id="SSF52540">
    <property type="entry name" value="P-loop containing nucleoside triphosphate hydrolases"/>
    <property type="match status" value="2"/>
</dbReference>
<dbReference type="NCBIfam" id="NF046051">
    <property type="entry name" value="restrict_EcoAI"/>
    <property type="match status" value="1"/>
</dbReference>
<feature type="domain" description="Helicase ATP-binding" evidence="2">
    <location>
        <begin position="166"/>
        <end position="348"/>
    </location>
</feature>
<dbReference type="CDD" id="cd18032">
    <property type="entry name" value="DEXHc_RE_I_III_res"/>
    <property type="match status" value="1"/>
</dbReference>
<dbReference type="InterPro" id="IPR006935">
    <property type="entry name" value="Helicase/UvrB_N"/>
</dbReference>
<dbReference type="GO" id="GO:0004386">
    <property type="term" value="F:helicase activity"/>
    <property type="evidence" value="ECO:0007669"/>
    <property type="project" value="UniProtKB-KW"/>
</dbReference>
<evidence type="ECO:0000313" key="5">
    <source>
        <dbReference type="Proteomes" id="UP000321614"/>
    </source>
</evidence>
<keyword evidence="4" id="KW-0547">Nucleotide-binding</keyword>
<dbReference type="PANTHER" id="PTHR47396">
    <property type="entry name" value="TYPE I RESTRICTION ENZYME ECOKI R PROTEIN"/>
    <property type="match status" value="1"/>
</dbReference>
<dbReference type="CDD" id="cd18799">
    <property type="entry name" value="SF2_C_EcoAI-like"/>
    <property type="match status" value="1"/>
</dbReference>
<dbReference type="PROSITE" id="PS51192">
    <property type="entry name" value="HELICASE_ATP_BIND_1"/>
    <property type="match status" value="1"/>
</dbReference>
<dbReference type="Pfam" id="PF08463">
    <property type="entry name" value="EcoEI_R_C"/>
    <property type="match status" value="1"/>
</dbReference>
<evidence type="ECO:0000313" key="4">
    <source>
        <dbReference type="EMBL" id="TWO26061.1"/>
    </source>
</evidence>
<keyword evidence="4" id="KW-0378">Hydrolase</keyword>
<sequence length="770" mass="88917">MKNRLFSEDDTRVKLIDVKLHASSWSEENIIRNYYFTDGRKLIGNKRGERKFADYLLKFQNNNLAIIEAKKQSKDPLDGLSQGIEYAKILNVAFVYSTNGDKIYEYNLKTSSGEYIEKFPTPNELFARIYGNLKEWQHKLLSQRELYIPQKGLRYYQKIAVDKVIEALINGKNRILLTLATGTGKTTIAFALCYRLLEARWNKTNQDKKPKILFLCDRVSLRDQALGEFNPIEGDCVAVSAQELKKNNGRVPTSANVFFGIYQSLASNSKEQESTNEEQESKFYLQYPKDFFDLIIIDECHRGGANEEGSWAGVLEYFSSATHLGLTATPKKSDNVDTYKYFGESIYEYSLKDGIEDGFLTPYKVKRVTTTLSEGYVYNPDDIIEGELEKGFYKINEFERNIHLPQYNDFLAKEILKLISPMDKTIIFCANQAHASEVKRAIDKFKSVKRDDYCVRVTSDEGKIGLEYLKQFQDNDKSYPVILTSSKMLTTGVDARNVRNIVLLANIGSIIEFKQIIGRGTRVYEGKDFFTILDFTGVTRLFYDPKWDGEQIKDEEKTEVKTIQGKREQSNPKEATKQKEVTVHLKGTKLKVLDITTSYMGDSDKPLSTKEFLEFLVGKLAEFYNDEAKLREIWSSQASRKEFLQKLEKDRINEQVLEELTVIFEQKDCDVYDVLAHLSFNTEIKTRQERVLQVENGEFLKRFQKEKALKLVEFLLNRYQEYGIKDFDSGLKTLIDLSSLGSVKELVSEFEGMENLKQCIDDLQREIYAR</sequence>
<protein>
    <submittedName>
        <fullName evidence="4">DEAD/DEAH box helicase</fullName>
    </submittedName>
</protein>
<comment type="caution">
    <text evidence="4">The sequence shown here is derived from an EMBL/GenBank/DDBJ whole genome shotgun (WGS) entry which is preliminary data.</text>
</comment>
<dbReference type="PROSITE" id="PS51194">
    <property type="entry name" value="HELICASE_CTER"/>
    <property type="match status" value="1"/>
</dbReference>
<evidence type="ECO:0000256" key="1">
    <source>
        <dbReference type="SAM" id="MobiDB-lite"/>
    </source>
</evidence>
<dbReference type="Pfam" id="PF04851">
    <property type="entry name" value="ResIII"/>
    <property type="match status" value="1"/>
</dbReference>
<gene>
    <name evidence="4" type="ORF">ZA01_04485</name>
</gene>
<keyword evidence="4" id="KW-0067">ATP-binding</keyword>
<dbReference type="Gene3D" id="3.90.1570.30">
    <property type="match status" value="1"/>
</dbReference>
<dbReference type="Pfam" id="PF00271">
    <property type="entry name" value="Helicase_C"/>
    <property type="match status" value="1"/>
</dbReference>
<keyword evidence="5" id="KW-1185">Reference proteome</keyword>
<organism evidence="4 5">
    <name type="scientific">Campylobacter insulaenigrae</name>
    <dbReference type="NCBI Taxonomy" id="260714"/>
    <lineage>
        <taxon>Bacteria</taxon>
        <taxon>Pseudomonadati</taxon>
        <taxon>Campylobacterota</taxon>
        <taxon>Epsilonproteobacteria</taxon>
        <taxon>Campylobacterales</taxon>
        <taxon>Campylobacteraceae</taxon>
        <taxon>Campylobacter</taxon>
    </lineage>
</organism>
<keyword evidence="4" id="KW-0347">Helicase</keyword>
<accession>A0ABY3G456</accession>
<dbReference type="SMART" id="SM00487">
    <property type="entry name" value="DEXDc"/>
    <property type="match status" value="1"/>
</dbReference>
<dbReference type="Gene3D" id="3.40.50.300">
    <property type="entry name" value="P-loop containing nucleotide triphosphate hydrolases"/>
    <property type="match status" value="2"/>
</dbReference>
<dbReference type="Proteomes" id="UP000321614">
    <property type="component" value="Unassembled WGS sequence"/>
</dbReference>
<evidence type="ECO:0000259" key="2">
    <source>
        <dbReference type="PROSITE" id="PS51192"/>
    </source>
</evidence>
<dbReference type="InterPro" id="IPR001650">
    <property type="entry name" value="Helicase_C-like"/>
</dbReference>
<proteinExistence type="predicted"/>
<dbReference type="InterPro" id="IPR027417">
    <property type="entry name" value="P-loop_NTPase"/>
</dbReference>
<dbReference type="InterPro" id="IPR014001">
    <property type="entry name" value="Helicase_ATP-bd"/>
</dbReference>
<dbReference type="EMBL" id="VOAW01000014">
    <property type="protein sequence ID" value="TWO26061.1"/>
    <property type="molecule type" value="Genomic_DNA"/>
</dbReference>
<dbReference type="RefSeq" id="WP_147500785.1">
    <property type="nucleotide sequence ID" value="NZ_VOAW01000014.1"/>
</dbReference>
<feature type="domain" description="Helicase C-terminal" evidence="3">
    <location>
        <begin position="403"/>
        <end position="584"/>
    </location>
</feature>